<dbReference type="InterPro" id="IPR004181">
    <property type="entry name" value="Znf_MIZ"/>
</dbReference>
<name>A0A7S3K473_9STRA</name>
<dbReference type="InterPro" id="IPR013083">
    <property type="entry name" value="Znf_RING/FYVE/PHD"/>
</dbReference>
<dbReference type="EMBL" id="HBIJ01022995">
    <property type="protein sequence ID" value="CAE0374287.1"/>
    <property type="molecule type" value="Transcribed_RNA"/>
</dbReference>
<dbReference type="Gene3D" id="3.30.40.10">
    <property type="entry name" value="Zinc/RING finger domain, C3HC4 (zinc finger)"/>
    <property type="match status" value="1"/>
</dbReference>
<evidence type="ECO:0000256" key="2">
    <source>
        <dbReference type="ARBA" id="ARBA00022771"/>
    </source>
</evidence>
<keyword evidence="3" id="KW-0862">Zinc</keyword>
<keyword evidence="1" id="KW-0479">Metal-binding</keyword>
<organism evidence="6">
    <name type="scientific">Aureoumbra lagunensis</name>
    <dbReference type="NCBI Taxonomy" id="44058"/>
    <lineage>
        <taxon>Eukaryota</taxon>
        <taxon>Sar</taxon>
        <taxon>Stramenopiles</taxon>
        <taxon>Ochrophyta</taxon>
        <taxon>Pelagophyceae</taxon>
        <taxon>Pelagomonadales</taxon>
        <taxon>Aureoumbra</taxon>
    </lineage>
</organism>
<evidence type="ECO:0000313" key="6">
    <source>
        <dbReference type="EMBL" id="CAE0374287.1"/>
    </source>
</evidence>
<dbReference type="GO" id="GO:0061665">
    <property type="term" value="F:SUMO ligase activity"/>
    <property type="evidence" value="ECO:0007669"/>
    <property type="project" value="TreeGrafter"/>
</dbReference>
<dbReference type="PANTHER" id="PTHR10782">
    <property type="entry name" value="ZINC FINGER MIZ DOMAIN-CONTAINING PROTEIN"/>
    <property type="match status" value="1"/>
</dbReference>
<sequence length="391" mass="43539">MPTVSILPMNAAIKRLKDKVSAQNDEEVSISISVPLFDQYTMCRLETPVRGSGCIHDACFDLKSYLAHNGTRGFQAKCPYCSRITPVNSLVVDELVLRILATTPKSVKNVELDLIHDSIEFDQSQSNTKHSPVKISPIKKAIPLKKTENIIDLTLDSDDDDADDGKQIQEITPIKSIQEIITSSTNQDNDVIIEDDDDVIILDTKPLNTEQKSVTTLSLSSLRKVSLPSAQIPESFFLGPTFSSIPSSTQFQRTNFQSSTSVSISLGTRFRATANELGQTLADMSVRDMIRNFKGVGKVTAHRMLMYNETYRNVTSIDQLVLALQTGPCLNPHKIYMILISTQNFLNNQRMLRQRVRRQPNSTTSQQAARRDTTTLQSIFTGVTLSGEQHS</sequence>
<keyword evidence="2 4" id="KW-0863">Zinc-finger</keyword>
<dbReference type="GO" id="GO:0000785">
    <property type="term" value="C:chromatin"/>
    <property type="evidence" value="ECO:0007669"/>
    <property type="project" value="TreeGrafter"/>
</dbReference>
<evidence type="ECO:0000256" key="4">
    <source>
        <dbReference type="PROSITE-ProRule" id="PRU00452"/>
    </source>
</evidence>
<proteinExistence type="predicted"/>
<dbReference type="Pfam" id="PF02891">
    <property type="entry name" value="zf-MIZ"/>
    <property type="match status" value="1"/>
</dbReference>
<gene>
    <name evidence="6" type="ORF">ALAG00032_LOCUS15090</name>
</gene>
<dbReference type="PROSITE" id="PS51044">
    <property type="entry name" value="ZF_SP_RING"/>
    <property type="match status" value="1"/>
</dbReference>
<evidence type="ECO:0000259" key="5">
    <source>
        <dbReference type="PROSITE" id="PS51044"/>
    </source>
</evidence>
<evidence type="ECO:0000256" key="3">
    <source>
        <dbReference type="ARBA" id="ARBA00022833"/>
    </source>
</evidence>
<dbReference type="AlphaFoldDB" id="A0A7S3K473"/>
<evidence type="ECO:0000256" key="1">
    <source>
        <dbReference type="ARBA" id="ARBA00022723"/>
    </source>
</evidence>
<accession>A0A7S3K473</accession>
<protein>
    <recommendedName>
        <fullName evidence="5">SP-RING-type domain-containing protein</fullName>
    </recommendedName>
</protein>
<dbReference type="PANTHER" id="PTHR10782:SF4">
    <property type="entry name" value="TONALLI, ISOFORM E"/>
    <property type="match status" value="1"/>
</dbReference>
<reference evidence="6" key="1">
    <citation type="submission" date="2021-01" db="EMBL/GenBank/DDBJ databases">
        <authorList>
            <person name="Corre E."/>
            <person name="Pelletier E."/>
            <person name="Niang G."/>
            <person name="Scheremetjew M."/>
            <person name="Finn R."/>
            <person name="Kale V."/>
            <person name="Holt S."/>
            <person name="Cochrane G."/>
            <person name="Meng A."/>
            <person name="Brown T."/>
            <person name="Cohen L."/>
        </authorList>
    </citation>
    <scope>NUCLEOTIDE SEQUENCE</scope>
    <source>
        <strain evidence="6">CCMP1510</strain>
    </source>
</reference>
<feature type="domain" description="SP-RING-type" evidence="5">
    <location>
        <begin position="23"/>
        <end position="109"/>
    </location>
</feature>
<dbReference type="GO" id="GO:0016925">
    <property type="term" value="P:protein sumoylation"/>
    <property type="evidence" value="ECO:0007669"/>
    <property type="project" value="TreeGrafter"/>
</dbReference>
<dbReference type="GO" id="GO:0008270">
    <property type="term" value="F:zinc ion binding"/>
    <property type="evidence" value="ECO:0007669"/>
    <property type="project" value="UniProtKB-KW"/>
</dbReference>